<name>G2ZA76_LISIP</name>
<dbReference type="EMBL" id="FR687253">
    <property type="protein sequence ID" value="CBW84755.1"/>
    <property type="molecule type" value="Genomic_DNA"/>
</dbReference>
<dbReference type="Proteomes" id="UP000001286">
    <property type="component" value="Chromosome"/>
</dbReference>
<dbReference type="GeneID" id="57075285"/>
<keyword evidence="1" id="KW-0812">Transmembrane</keyword>
<feature type="transmembrane region" description="Helical" evidence="1">
    <location>
        <begin position="6"/>
        <end position="25"/>
    </location>
</feature>
<sequence>MILKKYRWYFIGIVGVFIIVVLALYQYKEVNKPWENFKIEKKTEPSFTLSKGGKYSISNISTSLQEDNKDIQLYELELTIENTSKKVLEVDSDNMVLMSNRYHVNYCLGFSKLKNKSGTPENSSVEKYELKPGEVGKYIFVVAIPPYWKLTRNDKLYFCYFESNLDKKRVYEYNIPVTVQ</sequence>
<evidence type="ECO:0000313" key="3">
    <source>
        <dbReference type="Proteomes" id="UP000001286"/>
    </source>
</evidence>
<dbReference type="KEGG" id="liv:LIV_0278"/>
<keyword evidence="1" id="KW-1133">Transmembrane helix</keyword>
<evidence type="ECO:0008006" key="4">
    <source>
        <dbReference type="Google" id="ProtNLM"/>
    </source>
</evidence>
<gene>
    <name evidence="2" type="ordered locus">LIV_0278</name>
</gene>
<evidence type="ECO:0000313" key="2">
    <source>
        <dbReference type="EMBL" id="CBW84755.1"/>
    </source>
</evidence>
<accession>G2ZA76</accession>
<proteinExistence type="predicted"/>
<dbReference type="HOGENOM" id="CLU_1494529_0_0_9"/>
<dbReference type="AlphaFoldDB" id="G2ZA76"/>
<reference evidence="2 3" key="1">
    <citation type="journal article" date="2011" name="J. Bacteriol.">
        <title>Complete genome sequence of the animal pathogen Listeria ivanovii, which provides insights into host specificities and evolution of the genus Listeria.</title>
        <authorList>
            <person name="Buchrieser C."/>
            <person name="Rusniok C."/>
            <person name="Garrido P."/>
            <person name="Hain T."/>
            <person name="Scortti M."/>
            <person name="Lampidis R."/>
            <person name="Karst U."/>
            <person name="Chakraborty T."/>
            <person name="Cossart P."/>
            <person name="Kreft J."/>
            <person name="Vazquez-Boland J.A."/>
            <person name="Goebel W."/>
            <person name="Glaser P."/>
        </authorList>
    </citation>
    <scope>NUCLEOTIDE SEQUENCE [LARGE SCALE GENOMIC DNA]</scope>
    <source>
        <strain evidence="3">ATCC BAA-678 / PAM 55</strain>
    </source>
</reference>
<keyword evidence="1" id="KW-0472">Membrane</keyword>
<dbReference type="RefSeq" id="WP_014091816.1">
    <property type="nucleotide sequence ID" value="NC_016011.1"/>
</dbReference>
<evidence type="ECO:0000256" key="1">
    <source>
        <dbReference type="SAM" id="Phobius"/>
    </source>
</evidence>
<protein>
    <recommendedName>
        <fullName evidence="4">DUF4352 domain-containing protein</fullName>
    </recommendedName>
</protein>
<organism evidence="2 3">
    <name type="scientific">Listeria ivanovii (strain ATCC BAA-678 / PAM 55)</name>
    <dbReference type="NCBI Taxonomy" id="881621"/>
    <lineage>
        <taxon>Bacteria</taxon>
        <taxon>Bacillati</taxon>
        <taxon>Bacillota</taxon>
        <taxon>Bacilli</taxon>
        <taxon>Bacillales</taxon>
        <taxon>Listeriaceae</taxon>
        <taxon>Listeria</taxon>
    </lineage>
</organism>